<gene>
    <name evidence="1" type="ORF">FA95DRAFT_1577266</name>
</gene>
<reference evidence="1" key="2">
    <citation type="journal article" date="2022" name="New Phytol.">
        <title>Evolutionary transition to the ectomycorrhizal habit in the genomes of a hyperdiverse lineage of mushroom-forming fungi.</title>
        <authorList>
            <person name="Looney B."/>
            <person name="Miyauchi S."/>
            <person name="Morin E."/>
            <person name="Drula E."/>
            <person name="Courty P.E."/>
            <person name="Kohler A."/>
            <person name="Kuo A."/>
            <person name="LaButti K."/>
            <person name="Pangilinan J."/>
            <person name="Lipzen A."/>
            <person name="Riley R."/>
            <person name="Andreopoulos W."/>
            <person name="He G."/>
            <person name="Johnson J."/>
            <person name="Nolan M."/>
            <person name="Tritt A."/>
            <person name="Barry K.W."/>
            <person name="Grigoriev I.V."/>
            <person name="Nagy L.G."/>
            <person name="Hibbett D."/>
            <person name="Henrissat B."/>
            <person name="Matheny P.B."/>
            <person name="Labbe J."/>
            <person name="Martin F.M."/>
        </authorList>
    </citation>
    <scope>NUCLEOTIDE SEQUENCE</scope>
    <source>
        <strain evidence="1">FP105234-sp</strain>
    </source>
</reference>
<keyword evidence="2" id="KW-1185">Reference proteome</keyword>
<dbReference type="Proteomes" id="UP000814033">
    <property type="component" value="Unassembled WGS sequence"/>
</dbReference>
<sequence length="231" mass="26632">MSSVDLDQLQCRIYVAALSVSRMGRDEQCDGLRRLLREAVKFVFNSAVSFNARLATREDGCILPPYMGKVFRIIADAYRARDGDNISLTLSDFLSDAPPRYKEVELGEDRWWEQVPLKVHRVYTDKDGKRQRVDVTSSLASSSKAVPPPAMEIDDVEKRLADCHQLLNDLKSNMKSVEDEVWRNDRRSLKLISASDALNEEFNYLTEVYKGLRIDWLKMQHSLKKHKNCDF</sequence>
<accession>A0ACB8R7N7</accession>
<evidence type="ECO:0000313" key="2">
    <source>
        <dbReference type="Proteomes" id="UP000814033"/>
    </source>
</evidence>
<reference evidence="1" key="1">
    <citation type="submission" date="2021-02" db="EMBL/GenBank/DDBJ databases">
        <authorList>
            <consortium name="DOE Joint Genome Institute"/>
            <person name="Ahrendt S."/>
            <person name="Looney B.P."/>
            <person name="Miyauchi S."/>
            <person name="Morin E."/>
            <person name="Drula E."/>
            <person name="Courty P.E."/>
            <person name="Chicoki N."/>
            <person name="Fauchery L."/>
            <person name="Kohler A."/>
            <person name="Kuo A."/>
            <person name="Labutti K."/>
            <person name="Pangilinan J."/>
            <person name="Lipzen A."/>
            <person name="Riley R."/>
            <person name="Andreopoulos W."/>
            <person name="He G."/>
            <person name="Johnson J."/>
            <person name="Barry K.W."/>
            <person name="Grigoriev I.V."/>
            <person name="Nagy L."/>
            <person name="Hibbett D."/>
            <person name="Henrissat B."/>
            <person name="Matheny P.B."/>
            <person name="Labbe J."/>
            <person name="Martin F."/>
        </authorList>
    </citation>
    <scope>NUCLEOTIDE SEQUENCE</scope>
    <source>
        <strain evidence="1">FP105234-sp</strain>
    </source>
</reference>
<evidence type="ECO:0000313" key="1">
    <source>
        <dbReference type="EMBL" id="KAI0039950.1"/>
    </source>
</evidence>
<protein>
    <submittedName>
        <fullName evidence="1">Uncharacterized protein</fullName>
    </submittedName>
</protein>
<comment type="caution">
    <text evidence="1">The sequence shown here is derived from an EMBL/GenBank/DDBJ whole genome shotgun (WGS) entry which is preliminary data.</text>
</comment>
<proteinExistence type="predicted"/>
<name>A0ACB8R7N7_9AGAM</name>
<dbReference type="EMBL" id="MU276244">
    <property type="protein sequence ID" value="KAI0039950.1"/>
    <property type="molecule type" value="Genomic_DNA"/>
</dbReference>
<organism evidence="1 2">
    <name type="scientific">Auriscalpium vulgare</name>
    <dbReference type="NCBI Taxonomy" id="40419"/>
    <lineage>
        <taxon>Eukaryota</taxon>
        <taxon>Fungi</taxon>
        <taxon>Dikarya</taxon>
        <taxon>Basidiomycota</taxon>
        <taxon>Agaricomycotina</taxon>
        <taxon>Agaricomycetes</taxon>
        <taxon>Russulales</taxon>
        <taxon>Auriscalpiaceae</taxon>
        <taxon>Auriscalpium</taxon>
    </lineage>
</organism>